<dbReference type="EMBL" id="FWPT01000004">
    <property type="protein sequence ID" value="SMA46356.1"/>
    <property type="molecule type" value="Genomic_DNA"/>
</dbReference>
<evidence type="ECO:0000313" key="2">
    <source>
        <dbReference type="EMBL" id="SMA46356.1"/>
    </source>
</evidence>
<protein>
    <recommendedName>
        <fullName evidence="4">DUF2157 domain-containing protein</fullName>
    </recommendedName>
</protein>
<keyword evidence="1" id="KW-0812">Transmembrane</keyword>
<keyword evidence="1" id="KW-0472">Membrane</keyword>
<feature type="transmembrane region" description="Helical" evidence="1">
    <location>
        <begin position="164"/>
        <end position="182"/>
    </location>
</feature>
<evidence type="ECO:0008006" key="4">
    <source>
        <dbReference type="Google" id="ProtNLM"/>
    </source>
</evidence>
<name>A0A1X7AJA9_9GAMM</name>
<sequence length="340" mass="38097">MVKKTVLEQAVENGLLQPSQVDPLYNYLQEHSSSRFNLTHVLYYFGGFVAIGALTLFMNLGWEQFGGWGIVGICAVYLCVAALLMQCMNRLHYDVPASLCGLFIVALIPLAVYGGQQALGMWPEDKNFQNLRFGFDDLTIMMEGTALLAGVLVLSVYRRPLQTLPITLALWFLSLSVTSLVYGEEFDWGNRSLVTMWFGLAMVLVAFGTDIATRKSRDYAFWFYLVGVVTFWGGLTSQSSDSELSKFFYFCLNLGLIGCGVVLLRKIFVIAGAAGSFIYLMHMADRVFKDSWLFPVALTIAGLGIVWLGILWQKHEQQISASLQSRLPKVLQELLVQRRN</sequence>
<dbReference type="RefSeq" id="WP_087109652.1">
    <property type="nucleotide sequence ID" value="NZ_CBCSCN010000002.1"/>
</dbReference>
<feature type="transmembrane region" description="Helical" evidence="1">
    <location>
        <begin position="41"/>
        <end position="59"/>
    </location>
</feature>
<keyword evidence="3" id="KW-1185">Reference proteome</keyword>
<evidence type="ECO:0000313" key="3">
    <source>
        <dbReference type="Proteomes" id="UP000196573"/>
    </source>
</evidence>
<feature type="transmembrane region" description="Helical" evidence="1">
    <location>
        <begin position="65"/>
        <end position="85"/>
    </location>
</feature>
<proteinExistence type="predicted"/>
<accession>A0A1X7AJA9</accession>
<keyword evidence="1" id="KW-1133">Transmembrane helix</keyword>
<organism evidence="2 3">
    <name type="scientific">Parendozoicomonas haliclonae</name>
    <dbReference type="NCBI Taxonomy" id="1960125"/>
    <lineage>
        <taxon>Bacteria</taxon>
        <taxon>Pseudomonadati</taxon>
        <taxon>Pseudomonadota</taxon>
        <taxon>Gammaproteobacteria</taxon>
        <taxon>Oceanospirillales</taxon>
        <taxon>Endozoicomonadaceae</taxon>
        <taxon>Parendozoicomonas</taxon>
    </lineage>
</organism>
<feature type="transmembrane region" description="Helical" evidence="1">
    <location>
        <begin position="219"/>
        <end position="235"/>
    </location>
</feature>
<feature type="transmembrane region" description="Helical" evidence="1">
    <location>
        <begin position="97"/>
        <end position="118"/>
    </location>
</feature>
<feature type="transmembrane region" description="Helical" evidence="1">
    <location>
        <begin position="292"/>
        <end position="312"/>
    </location>
</feature>
<evidence type="ECO:0000256" key="1">
    <source>
        <dbReference type="SAM" id="Phobius"/>
    </source>
</evidence>
<gene>
    <name evidence="2" type="ORF">EHSB41UT_02152</name>
</gene>
<reference evidence="2 3" key="1">
    <citation type="submission" date="2017-03" db="EMBL/GenBank/DDBJ databases">
        <authorList>
            <person name="Afonso C.L."/>
            <person name="Miller P.J."/>
            <person name="Scott M.A."/>
            <person name="Spackman E."/>
            <person name="Goraichik I."/>
            <person name="Dimitrov K.M."/>
            <person name="Suarez D.L."/>
            <person name="Swayne D.E."/>
        </authorList>
    </citation>
    <scope>NUCLEOTIDE SEQUENCE [LARGE SCALE GENOMIC DNA]</scope>
    <source>
        <strain evidence="2">SB41UT1</strain>
    </source>
</reference>
<dbReference type="OrthoDB" id="1675191at2"/>
<dbReference type="AlphaFoldDB" id="A0A1X7AJA9"/>
<dbReference type="Proteomes" id="UP000196573">
    <property type="component" value="Unassembled WGS sequence"/>
</dbReference>
<feature type="transmembrane region" description="Helical" evidence="1">
    <location>
        <begin position="194"/>
        <end position="212"/>
    </location>
</feature>
<feature type="transmembrane region" description="Helical" evidence="1">
    <location>
        <begin position="138"/>
        <end position="157"/>
    </location>
</feature>
<feature type="transmembrane region" description="Helical" evidence="1">
    <location>
        <begin position="247"/>
        <end position="280"/>
    </location>
</feature>